<dbReference type="Pfam" id="PF00535">
    <property type="entry name" value="Glycos_transf_2"/>
    <property type="match status" value="1"/>
</dbReference>
<gene>
    <name evidence="4" type="primary">csp2K_2</name>
    <name evidence="4" type="ORF">TZ91_01548</name>
</gene>
<dbReference type="AlphaFoldDB" id="A0A081Q9X3"/>
<organism evidence="4 5">
    <name type="scientific">Streptococcus mitis</name>
    <dbReference type="NCBI Taxonomy" id="28037"/>
    <lineage>
        <taxon>Bacteria</taxon>
        <taxon>Bacillati</taxon>
        <taxon>Bacillota</taxon>
        <taxon>Bacilli</taxon>
        <taxon>Lactobacillales</taxon>
        <taxon>Streptococcaceae</taxon>
        <taxon>Streptococcus</taxon>
        <taxon>Streptococcus mitis group</taxon>
    </lineage>
</organism>
<dbReference type="InterPro" id="IPR001173">
    <property type="entry name" value="Glyco_trans_2-like"/>
</dbReference>
<proteinExistence type="predicted"/>
<accession>A0A081Q9X3</accession>
<dbReference type="PANTHER" id="PTHR22916">
    <property type="entry name" value="GLYCOSYLTRANSFERASE"/>
    <property type="match status" value="1"/>
</dbReference>
<keyword evidence="1" id="KW-0328">Glycosyltransferase</keyword>
<comment type="caution">
    <text evidence="4">The sequence shown here is derived from an EMBL/GenBank/DDBJ whole genome shotgun (WGS) entry which is preliminary data.</text>
</comment>
<dbReference type="EMBL" id="JYGQ01000004">
    <property type="protein sequence ID" value="KJQ69710.1"/>
    <property type="molecule type" value="Genomic_DNA"/>
</dbReference>
<dbReference type="InterPro" id="IPR029044">
    <property type="entry name" value="Nucleotide-diphossugar_trans"/>
</dbReference>
<protein>
    <submittedName>
        <fullName evidence="4">Glycosyl transferase family protein</fullName>
    </submittedName>
</protein>
<dbReference type="Proteomes" id="UP000033415">
    <property type="component" value="Unassembled WGS sequence"/>
</dbReference>
<dbReference type="PATRIC" id="fig|28037.100.peg.338"/>
<evidence type="ECO:0000256" key="1">
    <source>
        <dbReference type="ARBA" id="ARBA00022676"/>
    </source>
</evidence>
<evidence type="ECO:0000313" key="5">
    <source>
        <dbReference type="Proteomes" id="UP000033415"/>
    </source>
</evidence>
<feature type="domain" description="Glycosyltransferase 2-like" evidence="3">
    <location>
        <begin position="5"/>
        <end position="169"/>
    </location>
</feature>
<dbReference type="RefSeq" id="WP_033686415.1">
    <property type="nucleotide sequence ID" value="NZ_JYGQ01000004.1"/>
</dbReference>
<evidence type="ECO:0000259" key="3">
    <source>
        <dbReference type="Pfam" id="PF00535"/>
    </source>
</evidence>
<dbReference type="Gene3D" id="3.90.550.10">
    <property type="entry name" value="Spore Coat Polysaccharide Biosynthesis Protein SpsA, Chain A"/>
    <property type="match status" value="1"/>
</dbReference>
<dbReference type="GO" id="GO:0016757">
    <property type="term" value="F:glycosyltransferase activity"/>
    <property type="evidence" value="ECO:0007669"/>
    <property type="project" value="UniProtKB-KW"/>
</dbReference>
<dbReference type="CDD" id="cd00761">
    <property type="entry name" value="Glyco_tranf_GTA_type"/>
    <property type="match status" value="1"/>
</dbReference>
<evidence type="ECO:0000256" key="2">
    <source>
        <dbReference type="ARBA" id="ARBA00022679"/>
    </source>
</evidence>
<dbReference type="PANTHER" id="PTHR22916:SF51">
    <property type="entry name" value="GLYCOSYLTRANSFERASE EPSH-RELATED"/>
    <property type="match status" value="1"/>
</dbReference>
<name>A0A081Q9X3_STRMT</name>
<reference evidence="4 5" key="1">
    <citation type="submission" date="2015-02" db="EMBL/GenBank/DDBJ databases">
        <title>Evolution of amylase-binding proteins of oral streptococcal species.</title>
        <authorList>
            <person name="Haase E.M."/>
        </authorList>
    </citation>
    <scope>NUCLEOTIDE SEQUENCE [LARGE SCALE GENOMIC DNA]</scope>
    <source>
        <strain evidence="4 5">SK137</strain>
    </source>
</reference>
<keyword evidence="2 4" id="KW-0808">Transferase</keyword>
<dbReference type="SUPFAM" id="SSF53448">
    <property type="entry name" value="Nucleotide-diphospho-sugar transferases"/>
    <property type="match status" value="1"/>
</dbReference>
<evidence type="ECO:0000313" key="4">
    <source>
        <dbReference type="EMBL" id="KJQ69710.1"/>
    </source>
</evidence>
<sequence length="330" mass="38520">MIKVSIIIPVYNVEQYLDRCLTSVFNQTYKDLEVILINDGSTDKSGIICEELVQTDKRVKVYHQENRGLSEARNTGLKYMTGDFVMFLDSDDWLELDAVEFLLEQAEIYNADMVVGGVYRTSKIVDHQQNTPVSQVLTQEEYAKRYFKIETQTIEYYVWNKLYKREVVEGIEFPSGFFAEDVPTMFRYILNSEKIVVTDKIVYNYFINNSGLTAKFTSKHFDVLKGWDLVCQYATESNNAKYKEWAQINRYRADLALLTEIALSVDYKNIRMLNETQIKSMQSRLKQNKRVLLQQAIPLSRKILIILFTTSYNIFAKVINTMIRIKNYGA</sequence>